<evidence type="ECO:0000256" key="1">
    <source>
        <dbReference type="ARBA" id="ARBA00004251"/>
    </source>
</evidence>
<reference evidence="13" key="1">
    <citation type="journal article" date="2012" name="Nat. Biotechnol.">
        <title>Reference genome sequence of the model plant Setaria.</title>
        <authorList>
            <person name="Bennetzen J.L."/>
            <person name="Schmutz J."/>
            <person name="Wang H."/>
            <person name="Percifield R."/>
            <person name="Hawkins J."/>
            <person name="Pontaroli A.C."/>
            <person name="Estep M."/>
            <person name="Feng L."/>
            <person name="Vaughn J.N."/>
            <person name="Grimwood J."/>
            <person name="Jenkins J."/>
            <person name="Barry K."/>
            <person name="Lindquist E."/>
            <person name="Hellsten U."/>
            <person name="Deshpande S."/>
            <person name="Wang X."/>
            <person name="Wu X."/>
            <person name="Mitros T."/>
            <person name="Triplett J."/>
            <person name="Yang X."/>
            <person name="Ye C.Y."/>
            <person name="Mauro-Herrera M."/>
            <person name="Wang L."/>
            <person name="Li P."/>
            <person name="Sharma M."/>
            <person name="Sharma R."/>
            <person name="Ronald P.C."/>
            <person name="Panaud O."/>
            <person name="Kellogg E.A."/>
            <person name="Brutnell T.P."/>
            <person name="Doust A.N."/>
            <person name="Tuskan G.A."/>
            <person name="Rokhsar D."/>
            <person name="Devos K.M."/>
        </authorList>
    </citation>
    <scope>NUCLEOTIDE SEQUENCE [LARGE SCALE GENOMIC DNA]</scope>
    <source>
        <strain evidence="13">cv. Yugu1</strain>
    </source>
</reference>
<dbReference type="EMBL" id="AGNK02002878">
    <property type="status" value="NOT_ANNOTATED_CDS"/>
    <property type="molecule type" value="Genomic_DNA"/>
</dbReference>
<dbReference type="OMA" id="SANDMMY"/>
<dbReference type="SMART" id="SM00369">
    <property type="entry name" value="LRR_TYP"/>
    <property type="match status" value="4"/>
</dbReference>
<keyword evidence="8" id="KW-1133">Transmembrane helix</keyword>
<dbReference type="FunFam" id="3.80.10.10:FF:000213">
    <property type="entry name" value="Tyrosine-sulfated glycopeptide receptor 1"/>
    <property type="match status" value="1"/>
</dbReference>
<dbReference type="eggNOG" id="KOG0619">
    <property type="taxonomic scope" value="Eukaryota"/>
</dbReference>
<dbReference type="Gramene" id="KQL04514">
    <property type="protein sequence ID" value="KQL04514"/>
    <property type="gene ID" value="SETIT_004750mg"/>
</dbReference>
<dbReference type="AlphaFoldDB" id="K3XS53"/>
<dbReference type="GO" id="GO:0005886">
    <property type="term" value="C:plasma membrane"/>
    <property type="evidence" value="ECO:0007669"/>
    <property type="project" value="UniProtKB-SubCell"/>
</dbReference>
<sequence length="673" mass="73967">YSVPPDARVRYSSSVPLTLAACFRPEVRVGRRTTGARRHFRDVAAGVVCGDDDGYVISLDLGDRGLESSALDHVIFSLTSLRYLDLALNDFNGSQLPKDQGGHSKLYSNHIWYFVGPNIGSLIANLGNLKELYLDRVYLSGNGVKWCGAFLNSSTPELQVLSLRWSNLSGPICGSLSGIRSITEINLELNCINDPTPESVAELPFLRSHVLSNNYLEGCGTSFSGPIPSSISNLKSLKELGLAASDYSQELPSTIGKLKSLRLLEVTGAATVGTIPSWVTNLTSLESLRFSSCGLFGEVPLAIGNLKNLTRLELNGCNFSGMLPPHIFNLTQLEVINLDSNNFIGTIELRSLWNLPHLFILSLSNYKLTVIIDGDDNLSPGTLPRSLVGCKYLEVFDIGNNHISDTFPCWMSMLPELQVLVLIPTSWEKNNCEFIKLRILDLASNKFSGTLQDEWFVTMKSMVRKSANDMMYNQVSQLGQTYHLTDAITYKGNEQVLLSTILSALVHIDVSDNAFHGAIPKSIGHLVLLNGVNMSHNALTGPIPPQFGALKQLESLDLSSNDLSGEIPQELGSLNFLSTLNLSYNELVGRIPDSTHFSTFSNLSFMGNIGLCGLQVSKVRNSTNTIRFGVGFAIAIIWTWGIRVGRGSRDHTFMCWKKVLFFMSMAWAKMPLH</sequence>
<dbReference type="InterPro" id="IPR001611">
    <property type="entry name" value="Leu-rich_rpt"/>
</dbReference>
<dbReference type="SUPFAM" id="SSF52047">
    <property type="entry name" value="RNI-like"/>
    <property type="match status" value="1"/>
</dbReference>
<dbReference type="HOGENOM" id="CLU_000288_18_3_1"/>
<dbReference type="Pfam" id="PF00560">
    <property type="entry name" value="LRR_1"/>
    <property type="match status" value="1"/>
</dbReference>
<evidence type="ECO:0000256" key="10">
    <source>
        <dbReference type="ARBA" id="ARBA00023180"/>
    </source>
</evidence>
<keyword evidence="3" id="KW-1003">Cell membrane</keyword>
<evidence type="ECO:0000313" key="12">
    <source>
        <dbReference type="EnsemblPlants" id="KQL04514"/>
    </source>
</evidence>
<dbReference type="Pfam" id="PF23598">
    <property type="entry name" value="LRR_14"/>
    <property type="match status" value="1"/>
</dbReference>
<dbReference type="SUPFAM" id="SSF52058">
    <property type="entry name" value="L domain-like"/>
    <property type="match status" value="1"/>
</dbReference>
<name>K3XS53_SETIT</name>
<dbReference type="InParanoid" id="K3XS53"/>
<evidence type="ECO:0000256" key="8">
    <source>
        <dbReference type="ARBA" id="ARBA00022989"/>
    </source>
</evidence>
<dbReference type="PANTHER" id="PTHR48061">
    <property type="entry name" value="LEUCINE-RICH REPEAT RECEPTOR PROTEIN KINASE EMS1-LIKE-RELATED"/>
    <property type="match status" value="1"/>
</dbReference>
<dbReference type="Gene3D" id="3.80.10.10">
    <property type="entry name" value="Ribonuclease Inhibitor"/>
    <property type="match status" value="4"/>
</dbReference>
<proteinExistence type="inferred from homology"/>
<evidence type="ECO:0000256" key="6">
    <source>
        <dbReference type="ARBA" id="ARBA00022729"/>
    </source>
</evidence>
<evidence type="ECO:0000259" key="11">
    <source>
        <dbReference type="Pfam" id="PF23598"/>
    </source>
</evidence>
<keyword evidence="10" id="KW-0325">Glycoprotein</keyword>
<evidence type="ECO:0000256" key="7">
    <source>
        <dbReference type="ARBA" id="ARBA00022737"/>
    </source>
</evidence>
<comment type="subcellular location">
    <subcellularLocation>
        <location evidence="1">Cell membrane</location>
        <topology evidence="1">Single-pass type I membrane protein</topology>
    </subcellularLocation>
</comment>
<dbReference type="InterPro" id="IPR055414">
    <property type="entry name" value="LRR_R13L4/SHOC2-like"/>
</dbReference>
<feature type="domain" description="Disease resistance R13L4/SHOC-2-like LRR" evidence="11">
    <location>
        <begin position="215"/>
        <end position="443"/>
    </location>
</feature>
<dbReference type="EnsemblPlants" id="KQL04514">
    <property type="protein sequence ID" value="KQL04514"/>
    <property type="gene ID" value="SETIT_004750mg"/>
</dbReference>
<dbReference type="PRINTS" id="PR00019">
    <property type="entry name" value="LEURICHRPT"/>
</dbReference>
<evidence type="ECO:0000313" key="13">
    <source>
        <dbReference type="Proteomes" id="UP000004995"/>
    </source>
</evidence>
<dbReference type="InterPro" id="IPR046956">
    <property type="entry name" value="RLP23-like"/>
</dbReference>
<keyword evidence="13" id="KW-1185">Reference proteome</keyword>
<dbReference type="InterPro" id="IPR003591">
    <property type="entry name" value="Leu-rich_rpt_typical-subtyp"/>
</dbReference>
<evidence type="ECO:0000256" key="3">
    <source>
        <dbReference type="ARBA" id="ARBA00022475"/>
    </source>
</evidence>
<keyword evidence="5" id="KW-0812">Transmembrane</keyword>
<evidence type="ECO:0000256" key="5">
    <source>
        <dbReference type="ARBA" id="ARBA00022692"/>
    </source>
</evidence>
<keyword evidence="9" id="KW-0472">Membrane</keyword>
<reference evidence="12" key="2">
    <citation type="submission" date="2018-08" db="UniProtKB">
        <authorList>
            <consortium name="EnsemblPlants"/>
        </authorList>
    </citation>
    <scope>IDENTIFICATION</scope>
    <source>
        <strain evidence="12">Yugu1</strain>
    </source>
</reference>
<organism evidence="12 13">
    <name type="scientific">Setaria italica</name>
    <name type="common">Foxtail millet</name>
    <name type="synonym">Panicum italicum</name>
    <dbReference type="NCBI Taxonomy" id="4555"/>
    <lineage>
        <taxon>Eukaryota</taxon>
        <taxon>Viridiplantae</taxon>
        <taxon>Streptophyta</taxon>
        <taxon>Embryophyta</taxon>
        <taxon>Tracheophyta</taxon>
        <taxon>Spermatophyta</taxon>
        <taxon>Magnoliopsida</taxon>
        <taxon>Liliopsida</taxon>
        <taxon>Poales</taxon>
        <taxon>Poaceae</taxon>
        <taxon>PACMAD clade</taxon>
        <taxon>Panicoideae</taxon>
        <taxon>Panicodae</taxon>
        <taxon>Paniceae</taxon>
        <taxon>Cenchrinae</taxon>
        <taxon>Setaria</taxon>
    </lineage>
</organism>
<dbReference type="Proteomes" id="UP000004995">
    <property type="component" value="Unassembled WGS sequence"/>
</dbReference>
<evidence type="ECO:0000256" key="4">
    <source>
        <dbReference type="ARBA" id="ARBA00022614"/>
    </source>
</evidence>
<keyword evidence="4" id="KW-0433">Leucine-rich repeat</keyword>
<keyword evidence="6" id="KW-0732">Signal</keyword>
<evidence type="ECO:0000256" key="2">
    <source>
        <dbReference type="ARBA" id="ARBA00009592"/>
    </source>
</evidence>
<keyword evidence="7" id="KW-0677">Repeat</keyword>
<dbReference type="STRING" id="4555.K3XS53"/>
<dbReference type="FunFam" id="3.80.10.10:FF:000383">
    <property type="entry name" value="Leucine-rich repeat receptor protein kinase EMS1"/>
    <property type="match status" value="1"/>
</dbReference>
<dbReference type="InterPro" id="IPR032675">
    <property type="entry name" value="LRR_dom_sf"/>
</dbReference>
<protein>
    <recommendedName>
        <fullName evidence="11">Disease resistance R13L4/SHOC-2-like LRR domain-containing protein</fullName>
    </recommendedName>
</protein>
<accession>K3XS53</accession>
<dbReference type="PANTHER" id="PTHR48061:SF48">
    <property type="entry name" value="OS01G0162500 PROTEIN"/>
    <property type="match status" value="1"/>
</dbReference>
<comment type="similarity">
    <text evidence="2">Belongs to the RLP family.</text>
</comment>
<evidence type="ECO:0000256" key="9">
    <source>
        <dbReference type="ARBA" id="ARBA00023136"/>
    </source>
</evidence>